<proteinExistence type="predicted"/>
<dbReference type="Pfam" id="PF13143">
    <property type="entry name" value="DUF3986"/>
    <property type="match status" value="1"/>
</dbReference>
<name>A0A109GHX8_BACMY</name>
<dbReference type="EMBL" id="LRPH01000028">
    <property type="protein sequence ID" value="KWU67054.1"/>
    <property type="molecule type" value="Genomic_DNA"/>
</dbReference>
<protein>
    <recommendedName>
        <fullName evidence="3">DUF3986 family protein</fullName>
    </recommendedName>
</protein>
<dbReference type="InterPro" id="IPR025047">
    <property type="entry name" value="DUF3986"/>
</dbReference>
<evidence type="ECO:0000313" key="2">
    <source>
        <dbReference type="Proteomes" id="UP000065797"/>
    </source>
</evidence>
<reference evidence="1 2" key="1">
    <citation type="submission" date="2016-01" db="EMBL/GenBank/DDBJ databases">
        <authorList>
            <person name="McClelland M."/>
            <person name="Jain A."/>
            <person name="Saraogi P."/>
            <person name="Mendelson R."/>
            <person name="Westerman R."/>
            <person name="SanMiguel P."/>
            <person name="Csonka L."/>
        </authorList>
    </citation>
    <scope>NUCLEOTIDE SEQUENCE [LARGE SCALE GENOMIC DNA]</scope>
    <source>
        <strain evidence="1 2">PE8-15</strain>
    </source>
</reference>
<dbReference type="RefSeq" id="WP_060749387.1">
    <property type="nucleotide sequence ID" value="NZ_CAKJWQ010000004.1"/>
</dbReference>
<gene>
    <name evidence="1" type="ORF">AWW70_07055</name>
</gene>
<dbReference type="Proteomes" id="UP000065797">
    <property type="component" value="Unassembled WGS sequence"/>
</dbReference>
<organism evidence="1 2">
    <name type="scientific">Bacillus mycoides</name>
    <dbReference type="NCBI Taxonomy" id="1405"/>
    <lineage>
        <taxon>Bacteria</taxon>
        <taxon>Bacillati</taxon>
        <taxon>Bacillota</taxon>
        <taxon>Bacilli</taxon>
        <taxon>Bacillales</taxon>
        <taxon>Bacillaceae</taxon>
        <taxon>Bacillus</taxon>
        <taxon>Bacillus cereus group</taxon>
    </lineage>
</organism>
<accession>A0A109GHX8</accession>
<sequence>MCNYEEHQHMHIGYYEDGYDLEVIAYKKIDKPIWDVFIEEYEADADFLYEYASKHNLGGKFVGYGLKIFSIGDKDATEEQSRLIFEKWLKTNSIV</sequence>
<comment type="caution">
    <text evidence="1">The sequence shown here is derived from an EMBL/GenBank/DDBJ whole genome shotgun (WGS) entry which is preliminary data.</text>
</comment>
<evidence type="ECO:0000313" key="1">
    <source>
        <dbReference type="EMBL" id="KWU67054.1"/>
    </source>
</evidence>
<evidence type="ECO:0008006" key="3">
    <source>
        <dbReference type="Google" id="ProtNLM"/>
    </source>
</evidence>
<dbReference type="AlphaFoldDB" id="A0A109GHX8"/>